<evidence type="ECO:0000313" key="4">
    <source>
        <dbReference type="Proteomes" id="UP000005808"/>
    </source>
</evidence>
<feature type="region of interest" description="Disordered" evidence="1">
    <location>
        <begin position="1"/>
        <end position="22"/>
    </location>
</feature>
<proteinExistence type="predicted"/>
<gene>
    <name evidence="3" type="ORF">OR16_40489</name>
</gene>
<protein>
    <submittedName>
        <fullName evidence="3">Xanthine dehydrogenase, molybdenum binding subunit apoprotein</fullName>
    </submittedName>
</protein>
<sequence length="111" mass="11933">MDKDHIEKQGGQGVGARVARKEDARHLHGKGRFVADIAMPGLQEVAFLRSPMAHARLLALHKPQGLEHAVIGRDDMHGALDIVADSAFPSYQPSAQPPLAAGKVRFVGEPI</sequence>
<dbReference type="InterPro" id="IPR036856">
    <property type="entry name" value="Ald_Oxase/Xan_DH_a/b_sf"/>
</dbReference>
<reference evidence="3 4" key="1">
    <citation type="journal article" date="2012" name="J. Bacteriol.">
        <title>De Novo Genome Project of Cupriavidus basilensis OR16.</title>
        <authorList>
            <person name="Cserhati M."/>
            <person name="Kriszt B."/>
            <person name="Szoboszlay S."/>
            <person name="Toth A."/>
            <person name="Szabo I."/>
            <person name="Tancsics A."/>
            <person name="Nagy I."/>
            <person name="Horvath B."/>
            <person name="Nagy I."/>
            <person name="Kukolya J."/>
        </authorList>
    </citation>
    <scope>NUCLEOTIDE SEQUENCE [LARGE SCALE GENOMIC DNA]</scope>
    <source>
        <strain evidence="3 4">OR16</strain>
    </source>
</reference>
<name>H1SHZ3_9BURK</name>
<evidence type="ECO:0000259" key="2">
    <source>
        <dbReference type="SMART" id="SM01008"/>
    </source>
</evidence>
<dbReference type="EMBL" id="AHJE01000174">
    <property type="protein sequence ID" value="EHP37859.1"/>
    <property type="molecule type" value="Genomic_DNA"/>
</dbReference>
<organism evidence="3 4">
    <name type="scientific">Cupriavidus basilensis OR16</name>
    <dbReference type="NCBI Taxonomy" id="1127483"/>
    <lineage>
        <taxon>Bacteria</taxon>
        <taxon>Pseudomonadati</taxon>
        <taxon>Pseudomonadota</taxon>
        <taxon>Betaproteobacteria</taxon>
        <taxon>Burkholderiales</taxon>
        <taxon>Burkholderiaceae</taxon>
        <taxon>Cupriavidus</taxon>
    </lineage>
</organism>
<dbReference type="AlphaFoldDB" id="H1SHZ3"/>
<feature type="non-terminal residue" evidence="3">
    <location>
        <position position="111"/>
    </location>
</feature>
<feature type="domain" description="Aldehyde oxidase/xanthine dehydrogenase a/b hammerhead" evidence="2">
    <location>
        <begin position="28"/>
        <end position="111"/>
    </location>
</feature>
<dbReference type="InterPro" id="IPR000674">
    <property type="entry name" value="Ald_Oxase/Xan_DH_a/b"/>
</dbReference>
<dbReference type="SUPFAM" id="SSF54665">
    <property type="entry name" value="CO dehydrogenase molybdoprotein N-domain-like"/>
    <property type="match status" value="1"/>
</dbReference>
<comment type="caution">
    <text evidence="3">The sequence shown here is derived from an EMBL/GenBank/DDBJ whole genome shotgun (WGS) entry which is preliminary data.</text>
</comment>
<dbReference type="Proteomes" id="UP000005808">
    <property type="component" value="Unassembled WGS sequence"/>
</dbReference>
<evidence type="ECO:0000313" key="3">
    <source>
        <dbReference type="EMBL" id="EHP37859.1"/>
    </source>
</evidence>
<evidence type="ECO:0000256" key="1">
    <source>
        <dbReference type="SAM" id="MobiDB-lite"/>
    </source>
</evidence>
<dbReference type="SMART" id="SM01008">
    <property type="entry name" value="Ald_Xan_dh_C"/>
    <property type="match status" value="1"/>
</dbReference>
<dbReference type="Gene3D" id="3.90.1170.50">
    <property type="entry name" value="Aldehyde oxidase/xanthine dehydrogenase, a/b hammerhead"/>
    <property type="match status" value="1"/>
</dbReference>
<accession>H1SHZ3</accession>